<evidence type="ECO:0000259" key="8">
    <source>
        <dbReference type="PROSITE" id="PS50109"/>
    </source>
</evidence>
<comment type="catalytic activity">
    <reaction evidence="1">
        <text>ATP + protein L-histidine = ADP + protein N-phospho-L-histidine.</text>
        <dbReference type="EC" id="2.7.13.3"/>
    </reaction>
</comment>
<dbReference type="NCBIfam" id="TIGR00229">
    <property type="entry name" value="sensory_box"/>
    <property type="match status" value="1"/>
</dbReference>
<dbReference type="InterPro" id="IPR011495">
    <property type="entry name" value="Sig_transdc_His_kin_sub2_dim/P"/>
</dbReference>
<keyword evidence="7" id="KW-0067">ATP-binding</keyword>
<organism evidence="9 10">
    <name type="scientific">Sandaracinobacteroides saxicola</name>
    <dbReference type="NCBI Taxonomy" id="2759707"/>
    <lineage>
        <taxon>Bacteria</taxon>
        <taxon>Pseudomonadati</taxon>
        <taxon>Pseudomonadota</taxon>
        <taxon>Alphaproteobacteria</taxon>
        <taxon>Sphingomonadales</taxon>
        <taxon>Sphingosinicellaceae</taxon>
        <taxon>Sandaracinobacteroides</taxon>
    </lineage>
</organism>
<dbReference type="SUPFAM" id="SSF55785">
    <property type="entry name" value="PYP-like sensor domain (PAS domain)"/>
    <property type="match status" value="1"/>
</dbReference>
<dbReference type="GO" id="GO:0005524">
    <property type="term" value="F:ATP binding"/>
    <property type="evidence" value="ECO:0007669"/>
    <property type="project" value="UniProtKB-KW"/>
</dbReference>
<dbReference type="InterPro" id="IPR000014">
    <property type="entry name" value="PAS"/>
</dbReference>
<protein>
    <recommendedName>
        <fullName evidence="2">histidine kinase</fullName>
        <ecNumber evidence="2">2.7.13.3</ecNumber>
    </recommendedName>
</protein>
<proteinExistence type="predicted"/>
<dbReference type="AlphaFoldDB" id="A0A7G5IMG4"/>
<dbReference type="SUPFAM" id="SSF55874">
    <property type="entry name" value="ATPase domain of HSP90 chaperone/DNA topoisomerase II/histidine kinase"/>
    <property type="match status" value="1"/>
</dbReference>
<dbReference type="Pfam" id="PF08448">
    <property type="entry name" value="PAS_4"/>
    <property type="match status" value="1"/>
</dbReference>
<dbReference type="SMART" id="SM00387">
    <property type="entry name" value="HATPase_c"/>
    <property type="match status" value="1"/>
</dbReference>
<dbReference type="PANTHER" id="PTHR41523:SF8">
    <property type="entry name" value="ETHYLENE RESPONSE SENSOR PROTEIN"/>
    <property type="match status" value="1"/>
</dbReference>
<keyword evidence="10" id="KW-1185">Reference proteome</keyword>
<evidence type="ECO:0000313" key="10">
    <source>
        <dbReference type="Proteomes" id="UP000515292"/>
    </source>
</evidence>
<dbReference type="KEGG" id="sand:H3309_06485"/>
<keyword evidence="3" id="KW-0597">Phosphoprotein</keyword>
<dbReference type="PANTHER" id="PTHR41523">
    <property type="entry name" value="TWO-COMPONENT SYSTEM SENSOR PROTEIN"/>
    <property type="match status" value="1"/>
</dbReference>
<dbReference type="Pfam" id="PF07568">
    <property type="entry name" value="HisKA_2"/>
    <property type="match status" value="1"/>
</dbReference>
<dbReference type="InterPro" id="IPR035965">
    <property type="entry name" value="PAS-like_dom_sf"/>
</dbReference>
<evidence type="ECO:0000256" key="3">
    <source>
        <dbReference type="ARBA" id="ARBA00022553"/>
    </source>
</evidence>
<evidence type="ECO:0000256" key="2">
    <source>
        <dbReference type="ARBA" id="ARBA00012438"/>
    </source>
</evidence>
<dbReference type="InterPro" id="IPR013656">
    <property type="entry name" value="PAS_4"/>
</dbReference>
<reference evidence="9 10" key="1">
    <citation type="submission" date="2020-07" db="EMBL/GenBank/DDBJ databases">
        <title>Complete genome sequence for Sandaracinobacter sp. M6.</title>
        <authorList>
            <person name="Tang Y."/>
            <person name="Liu Q."/>
            <person name="Guo Z."/>
            <person name="Lei P."/>
            <person name="Huang B."/>
        </authorList>
    </citation>
    <scope>NUCLEOTIDE SEQUENCE [LARGE SCALE GENOMIC DNA]</scope>
    <source>
        <strain evidence="9 10">M6</strain>
    </source>
</reference>
<dbReference type="GO" id="GO:0004673">
    <property type="term" value="F:protein histidine kinase activity"/>
    <property type="evidence" value="ECO:0007669"/>
    <property type="project" value="UniProtKB-EC"/>
</dbReference>
<dbReference type="Proteomes" id="UP000515292">
    <property type="component" value="Chromosome"/>
</dbReference>
<evidence type="ECO:0000256" key="5">
    <source>
        <dbReference type="ARBA" id="ARBA00022741"/>
    </source>
</evidence>
<evidence type="ECO:0000256" key="6">
    <source>
        <dbReference type="ARBA" id="ARBA00022777"/>
    </source>
</evidence>
<sequence length="340" mass="36460">MNLALAMVTASSVPLLLLDGELCVVAASESFCRGFGIDPARVVAQSMFALGQGEWDTPQLHALLEATAAGGAEVAAYEMRLRAEGDDPRALVLHARRLEHGNPDEPRLLLTIVDITEEKRAASRQEELIREKAVLMQEIQHRVANSLQIIASVLMQSARRVQSDESRGHLTDAHHRLMSVATLQRQLSSSSADVVTLRVYFAQLCNSIGASMIHDRDKLTLTVKCDDTIVGSDESVGLGLIVTELVINALKHGFPDGAGGAIVVSYRAEGEQWRLRVTDSGLGMPPAGVPTPAGLGSTIVEALAKRLGARIEISARQPGTRVSIIRDGAIADRAVFARAL</sequence>
<evidence type="ECO:0000256" key="7">
    <source>
        <dbReference type="ARBA" id="ARBA00022840"/>
    </source>
</evidence>
<keyword evidence="6" id="KW-0418">Kinase</keyword>
<dbReference type="Gene3D" id="3.30.565.10">
    <property type="entry name" value="Histidine kinase-like ATPase, C-terminal domain"/>
    <property type="match status" value="1"/>
</dbReference>
<dbReference type="InterPro" id="IPR003594">
    <property type="entry name" value="HATPase_dom"/>
</dbReference>
<dbReference type="PROSITE" id="PS50109">
    <property type="entry name" value="HIS_KIN"/>
    <property type="match status" value="1"/>
</dbReference>
<dbReference type="InterPro" id="IPR036890">
    <property type="entry name" value="HATPase_C_sf"/>
</dbReference>
<dbReference type="EC" id="2.7.13.3" evidence="2"/>
<keyword evidence="4" id="KW-0808">Transferase</keyword>
<dbReference type="Pfam" id="PF02518">
    <property type="entry name" value="HATPase_c"/>
    <property type="match status" value="1"/>
</dbReference>
<feature type="domain" description="Histidine kinase" evidence="8">
    <location>
        <begin position="138"/>
        <end position="324"/>
    </location>
</feature>
<evidence type="ECO:0000256" key="4">
    <source>
        <dbReference type="ARBA" id="ARBA00022679"/>
    </source>
</evidence>
<gene>
    <name evidence="9" type="ORF">H3309_06485</name>
</gene>
<dbReference type="Gene3D" id="3.30.450.20">
    <property type="entry name" value="PAS domain"/>
    <property type="match status" value="1"/>
</dbReference>
<evidence type="ECO:0000256" key="1">
    <source>
        <dbReference type="ARBA" id="ARBA00000085"/>
    </source>
</evidence>
<evidence type="ECO:0000313" key="9">
    <source>
        <dbReference type="EMBL" id="QMW24556.1"/>
    </source>
</evidence>
<dbReference type="CDD" id="cd00130">
    <property type="entry name" value="PAS"/>
    <property type="match status" value="1"/>
</dbReference>
<dbReference type="InterPro" id="IPR005467">
    <property type="entry name" value="His_kinase_dom"/>
</dbReference>
<accession>A0A7G5IMG4</accession>
<name>A0A7G5IMG4_9SPHN</name>
<dbReference type="EMBL" id="CP059851">
    <property type="protein sequence ID" value="QMW24556.1"/>
    <property type="molecule type" value="Genomic_DNA"/>
</dbReference>
<keyword evidence="5" id="KW-0547">Nucleotide-binding</keyword>